<evidence type="ECO:0000256" key="3">
    <source>
        <dbReference type="ARBA" id="ARBA00022692"/>
    </source>
</evidence>
<protein>
    <submittedName>
        <fullName evidence="7">ABC transporter permease</fullName>
    </submittedName>
</protein>
<dbReference type="CDD" id="cd06579">
    <property type="entry name" value="TM_PBP1_transp_AraH_like"/>
    <property type="match status" value="1"/>
</dbReference>
<evidence type="ECO:0000313" key="8">
    <source>
        <dbReference type="Proteomes" id="UP001477870"/>
    </source>
</evidence>
<feature type="transmembrane region" description="Helical" evidence="6">
    <location>
        <begin position="278"/>
        <end position="297"/>
    </location>
</feature>
<feature type="transmembrane region" description="Helical" evidence="6">
    <location>
        <begin position="31"/>
        <end position="56"/>
    </location>
</feature>
<dbReference type="EMBL" id="JBBMQO010000011">
    <property type="protein sequence ID" value="MEM5503112.1"/>
    <property type="molecule type" value="Genomic_DNA"/>
</dbReference>
<evidence type="ECO:0000256" key="1">
    <source>
        <dbReference type="ARBA" id="ARBA00004651"/>
    </source>
</evidence>
<dbReference type="InterPro" id="IPR001851">
    <property type="entry name" value="ABC_transp_permease"/>
</dbReference>
<dbReference type="PANTHER" id="PTHR32196:SF72">
    <property type="entry name" value="RIBOSE IMPORT PERMEASE PROTEIN RBSC"/>
    <property type="match status" value="1"/>
</dbReference>
<keyword evidence="2" id="KW-1003">Cell membrane</keyword>
<evidence type="ECO:0000313" key="7">
    <source>
        <dbReference type="EMBL" id="MEM5503112.1"/>
    </source>
</evidence>
<feature type="transmembrane region" description="Helical" evidence="6">
    <location>
        <begin position="105"/>
        <end position="125"/>
    </location>
</feature>
<feature type="transmembrane region" description="Helical" evidence="6">
    <location>
        <begin position="303"/>
        <end position="323"/>
    </location>
</feature>
<feature type="transmembrane region" description="Helical" evidence="6">
    <location>
        <begin position="68"/>
        <end position="93"/>
    </location>
</feature>
<feature type="transmembrane region" description="Helical" evidence="6">
    <location>
        <begin position="176"/>
        <end position="192"/>
    </location>
</feature>
<dbReference type="PANTHER" id="PTHR32196">
    <property type="entry name" value="ABC TRANSPORTER PERMEASE PROTEIN YPHD-RELATED-RELATED"/>
    <property type="match status" value="1"/>
</dbReference>
<evidence type="ECO:0000256" key="4">
    <source>
        <dbReference type="ARBA" id="ARBA00022989"/>
    </source>
</evidence>
<gene>
    <name evidence="7" type="ORF">WNY59_16105</name>
</gene>
<evidence type="ECO:0000256" key="2">
    <source>
        <dbReference type="ARBA" id="ARBA00022475"/>
    </source>
</evidence>
<comment type="subcellular location">
    <subcellularLocation>
        <location evidence="1">Cell membrane</location>
        <topology evidence="1">Multi-pass membrane protein</topology>
    </subcellularLocation>
</comment>
<comment type="caution">
    <text evidence="7">The sequence shown here is derived from an EMBL/GenBank/DDBJ whole genome shotgun (WGS) entry which is preliminary data.</text>
</comment>
<organism evidence="7 8">
    <name type="scientific">Ahrensia kielensis</name>
    <dbReference type="NCBI Taxonomy" id="76980"/>
    <lineage>
        <taxon>Bacteria</taxon>
        <taxon>Pseudomonadati</taxon>
        <taxon>Pseudomonadota</taxon>
        <taxon>Alphaproteobacteria</taxon>
        <taxon>Hyphomicrobiales</taxon>
        <taxon>Ahrensiaceae</taxon>
        <taxon>Ahrensia</taxon>
    </lineage>
</organism>
<sequence>MSTAQLHTQSSSGSFASDIMHLMGQTLRQSWGLIVALIALVVIFSLTSPYFLNIFVFDRILTNASFTLIMATGMTLVIATGGIDVSVGATLALTSVVAATLMSLGLHWIPAASIGLILGAAIGATNGSIISYLRLQPFIVTLAMLSLARGLTLIISNGSPVRSISDGFSSAFKGDMVMVIGFSILILTMIVIHRTRIGIHLRGIGGSEPTSFICGIPVNLMRVGVYSVQGALAVLAGYTLTASFNAAEPTAGLSTEWLEALAAPIIGGNTMAGGRIRLFGTLMGCLLLATMRSGLNISGVPVAWQQIAIGLIIVSAVAIDVFTQRKKRD</sequence>
<proteinExistence type="predicted"/>
<evidence type="ECO:0000256" key="6">
    <source>
        <dbReference type="SAM" id="Phobius"/>
    </source>
</evidence>
<evidence type="ECO:0000256" key="5">
    <source>
        <dbReference type="ARBA" id="ARBA00023136"/>
    </source>
</evidence>
<dbReference type="Proteomes" id="UP001477870">
    <property type="component" value="Unassembled WGS sequence"/>
</dbReference>
<keyword evidence="4 6" id="KW-1133">Transmembrane helix</keyword>
<accession>A0ABU9TAG9</accession>
<name>A0ABU9TAG9_9HYPH</name>
<reference evidence="7 8" key="1">
    <citation type="submission" date="2024-03" db="EMBL/GenBank/DDBJ databases">
        <title>Community enrichment and isolation of bacterial strains for fucoidan degradation.</title>
        <authorList>
            <person name="Sichert A."/>
        </authorList>
    </citation>
    <scope>NUCLEOTIDE SEQUENCE [LARGE SCALE GENOMIC DNA]</scope>
    <source>
        <strain evidence="7 8">AS62</strain>
    </source>
</reference>
<keyword evidence="3 6" id="KW-0812">Transmembrane</keyword>
<keyword evidence="5 6" id="KW-0472">Membrane</keyword>
<dbReference type="Pfam" id="PF02653">
    <property type="entry name" value="BPD_transp_2"/>
    <property type="match status" value="1"/>
</dbReference>
<feature type="transmembrane region" description="Helical" evidence="6">
    <location>
        <begin position="137"/>
        <end position="156"/>
    </location>
</feature>
<dbReference type="RefSeq" id="WP_342849302.1">
    <property type="nucleotide sequence ID" value="NZ_JBBMQO010000011.1"/>
</dbReference>
<keyword evidence="8" id="KW-1185">Reference proteome</keyword>